<feature type="domain" description="HTH tetR-type" evidence="4">
    <location>
        <begin position="18"/>
        <end position="63"/>
    </location>
</feature>
<dbReference type="Gene3D" id="1.10.357.10">
    <property type="entry name" value="Tetracycline Repressor, domain 2"/>
    <property type="match status" value="2"/>
</dbReference>
<keyword evidence="3" id="KW-0804">Transcription</keyword>
<evidence type="ECO:0000259" key="4">
    <source>
        <dbReference type="Pfam" id="PF00440"/>
    </source>
</evidence>
<dbReference type="InterPro" id="IPR001647">
    <property type="entry name" value="HTH_TetR"/>
</dbReference>
<keyword evidence="1" id="KW-0805">Transcription regulation</keyword>
<dbReference type="InterPro" id="IPR009057">
    <property type="entry name" value="Homeodomain-like_sf"/>
</dbReference>
<dbReference type="AlphaFoldDB" id="A0A653F2B9"/>
<evidence type="ECO:0000256" key="1">
    <source>
        <dbReference type="ARBA" id="ARBA00023015"/>
    </source>
</evidence>
<dbReference type="SUPFAM" id="SSF46689">
    <property type="entry name" value="Homeodomain-like"/>
    <property type="match status" value="1"/>
</dbReference>
<accession>A0A653F2B9</accession>
<dbReference type="EMBL" id="LR589150">
    <property type="protein sequence ID" value="VTP03122.1"/>
    <property type="molecule type" value="Genomic_DNA"/>
</dbReference>
<evidence type="ECO:0000256" key="2">
    <source>
        <dbReference type="ARBA" id="ARBA00023125"/>
    </source>
</evidence>
<dbReference type="GO" id="GO:0003700">
    <property type="term" value="F:DNA-binding transcription factor activity"/>
    <property type="evidence" value="ECO:0007669"/>
    <property type="project" value="TreeGrafter"/>
</dbReference>
<name>A0A653F2B9_9MYCO</name>
<evidence type="ECO:0000313" key="5">
    <source>
        <dbReference type="EMBL" id="VTP03122.1"/>
    </source>
</evidence>
<dbReference type="InterPro" id="IPR050109">
    <property type="entry name" value="HTH-type_TetR-like_transc_reg"/>
</dbReference>
<proteinExistence type="predicted"/>
<sequence length="251" mass="26787">MLGRVARTIPADRFPAVIAASARVFITHGYRRTQMQDVANALALAKGTLYGYAQGKAALFAAAVRYGDAHEPVPPPTDLPVVAPDDGEIAALVSQRLTSEVADMRLTQALQQALPPNATPADGRAELAGIVTDLYGRLARHRIALKLVDRCATELPDLARVWFGTGRDAQVDAVQTYLLSREGTGQLRLPGPAPVVARTIVELCALWAVHRHFDPSPGPWSITRPGVTDDNTVAATLAEIVVRATCAADDD</sequence>
<dbReference type="PANTHER" id="PTHR30055:SF234">
    <property type="entry name" value="HTH-TYPE TRANSCRIPTIONAL REGULATOR BETI"/>
    <property type="match status" value="1"/>
</dbReference>
<reference evidence="5" key="1">
    <citation type="submission" date="2019-05" db="EMBL/GenBank/DDBJ databases">
        <authorList>
            <person name="Naeem R."/>
            <person name="Antony C."/>
            <person name="Guan Q."/>
        </authorList>
    </citation>
    <scope>NUCLEOTIDE SEQUENCE</scope>
    <source>
        <strain evidence="5">2</strain>
    </source>
</reference>
<dbReference type="GO" id="GO:0000976">
    <property type="term" value="F:transcription cis-regulatory region binding"/>
    <property type="evidence" value="ECO:0007669"/>
    <property type="project" value="TreeGrafter"/>
</dbReference>
<dbReference type="Pfam" id="PF00440">
    <property type="entry name" value="TetR_N"/>
    <property type="match status" value="1"/>
</dbReference>
<organism evidence="5">
    <name type="scientific">Mycobacterium riyadhense</name>
    <dbReference type="NCBI Taxonomy" id="486698"/>
    <lineage>
        <taxon>Bacteria</taxon>
        <taxon>Bacillati</taxon>
        <taxon>Actinomycetota</taxon>
        <taxon>Actinomycetes</taxon>
        <taxon>Mycobacteriales</taxon>
        <taxon>Mycobacteriaceae</taxon>
        <taxon>Mycobacterium</taxon>
    </lineage>
</organism>
<evidence type="ECO:0000256" key="3">
    <source>
        <dbReference type="ARBA" id="ARBA00023163"/>
    </source>
</evidence>
<gene>
    <name evidence="5" type="ORF">BIN_B_04883</name>
</gene>
<dbReference type="PANTHER" id="PTHR30055">
    <property type="entry name" value="HTH-TYPE TRANSCRIPTIONAL REGULATOR RUTR"/>
    <property type="match status" value="1"/>
</dbReference>
<protein>
    <submittedName>
        <fullName evidence="5">Bacterial regulatory proteins, tetR family</fullName>
    </submittedName>
</protein>
<keyword evidence="2" id="KW-0238">DNA-binding</keyword>